<sequence length="118" mass="12092">MPRPIHSIALCCLLLPLSAAPLVASAAAGTTTATTQNAAVLAASCANCHGPDGRSTGEIPSLRGATSAHLKQRMLDFKTGKATDATVMTRLMKGYADDEIAALADWFAAPASPAKEAR</sequence>
<dbReference type="InterPro" id="IPR009056">
    <property type="entry name" value="Cyt_c-like_dom"/>
</dbReference>
<evidence type="ECO:0000259" key="6">
    <source>
        <dbReference type="PROSITE" id="PS51007"/>
    </source>
</evidence>
<evidence type="ECO:0000256" key="3">
    <source>
        <dbReference type="ARBA" id="ARBA00022723"/>
    </source>
</evidence>
<keyword evidence="5" id="KW-0408">Iron</keyword>
<proteinExistence type="predicted"/>
<evidence type="ECO:0000256" key="2">
    <source>
        <dbReference type="ARBA" id="ARBA00022617"/>
    </source>
</evidence>
<dbReference type="Pfam" id="PF00034">
    <property type="entry name" value="Cytochrom_C"/>
    <property type="match status" value="1"/>
</dbReference>
<reference evidence="7" key="1">
    <citation type="submission" date="2019-08" db="EMBL/GenBank/DDBJ databases">
        <authorList>
            <person name="Kucharzyk K."/>
            <person name="Murdoch R.W."/>
            <person name="Higgins S."/>
            <person name="Loffler F."/>
        </authorList>
    </citation>
    <scope>NUCLEOTIDE SEQUENCE</scope>
</reference>
<dbReference type="EMBL" id="VSSQ01030154">
    <property type="protein sequence ID" value="MPM80576.1"/>
    <property type="molecule type" value="Genomic_DNA"/>
</dbReference>
<dbReference type="AlphaFoldDB" id="A0A645CTY8"/>
<evidence type="ECO:0000256" key="4">
    <source>
        <dbReference type="ARBA" id="ARBA00022982"/>
    </source>
</evidence>
<dbReference type="InterPro" id="IPR050597">
    <property type="entry name" value="Cytochrome_c_Oxidase_Subunit"/>
</dbReference>
<organism evidence="7">
    <name type="scientific">bioreactor metagenome</name>
    <dbReference type="NCBI Taxonomy" id="1076179"/>
    <lineage>
        <taxon>unclassified sequences</taxon>
        <taxon>metagenomes</taxon>
        <taxon>ecological metagenomes</taxon>
    </lineage>
</organism>
<keyword evidence="2" id="KW-0349">Heme</keyword>
<dbReference type="GO" id="GO:0009055">
    <property type="term" value="F:electron transfer activity"/>
    <property type="evidence" value="ECO:0007669"/>
    <property type="project" value="InterPro"/>
</dbReference>
<dbReference type="InterPro" id="IPR036909">
    <property type="entry name" value="Cyt_c-like_dom_sf"/>
</dbReference>
<evidence type="ECO:0000256" key="5">
    <source>
        <dbReference type="ARBA" id="ARBA00023004"/>
    </source>
</evidence>
<comment type="caution">
    <text evidence="7">The sequence shown here is derived from an EMBL/GenBank/DDBJ whole genome shotgun (WGS) entry which is preliminary data.</text>
</comment>
<dbReference type="GO" id="GO:0020037">
    <property type="term" value="F:heme binding"/>
    <property type="evidence" value="ECO:0007669"/>
    <property type="project" value="InterPro"/>
</dbReference>
<dbReference type="PROSITE" id="PS51007">
    <property type="entry name" value="CYTC"/>
    <property type="match status" value="1"/>
</dbReference>
<accession>A0A645CTY8</accession>
<name>A0A645CTY8_9ZZZZ</name>
<protein>
    <recommendedName>
        <fullName evidence="6">Cytochrome c domain-containing protein</fullName>
    </recommendedName>
</protein>
<gene>
    <name evidence="7" type="ORF">SDC9_127624</name>
</gene>
<keyword evidence="4" id="KW-0249">Electron transport</keyword>
<dbReference type="Gene3D" id="1.10.760.10">
    <property type="entry name" value="Cytochrome c-like domain"/>
    <property type="match status" value="1"/>
</dbReference>
<feature type="domain" description="Cytochrome c" evidence="6">
    <location>
        <begin position="24"/>
        <end position="111"/>
    </location>
</feature>
<dbReference type="PANTHER" id="PTHR33751">
    <property type="entry name" value="CBB3-TYPE CYTOCHROME C OXIDASE SUBUNIT FIXP"/>
    <property type="match status" value="1"/>
</dbReference>
<keyword evidence="1" id="KW-0813">Transport</keyword>
<dbReference type="SUPFAM" id="SSF46626">
    <property type="entry name" value="Cytochrome c"/>
    <property type="match status" value="1"/>
</dbReference>
<keyword evidence="3" id="KW-0479">Metal-binding</keyword>
<evidence type="ECO:0000313" key="7">
    <source>
        <dbReference type="EMBL" id="MPM80576.1"/>
    </source>
</evidence>
<evidence type="ECO:0000256" key="1">
    <source>
        <dbReference type="ARBA" id="ARBA00022448"/>
    </source>
</evidence>
<dbReference type="GO" id="GO:0046872">
    <property type="term" value="F:metal ion binding"/>
    <property type="evidence" value="ECO:0007669"/>
    <property type="project" value="UniProtKB-KW"/>
</dbReference>
<dbReference type="PANTHER" id="PTHR33751:SF9">
    <property type="entry name" value="CYTOCHROME C4"/>
    <property type="match status" value="1"/>
</dbReference>